<dbReference type="AlphaFoldDB" id="A0A1Y2K7R1"/>
<keyword evidence="2" id="KW-1185">Reference proteome</keyword>
<dbReference type="InterPro" id="IPR016181">
    <property type="entry name" value="Acyl_CoA_acyltransferase"/>
</dbReference>
<gene>
    <name evidence="1" type="ORF">MAIT1_00357</name>
</gene>
<protein>
    <recommendedName>
        <fullName evidence="3">N-acetyltransferase domain-containing protein</fullName>
    </recommendedName>
</protein>
<accession>A0A1Y2K7R1</accession>
<sequence>MSGVEIRLCAAHERERVMAFLRQYWSAKHVLAHHKGLFEWQYRSVERDGYDYFLAWRGEELLGVLGFIDSRRYDPQLTGRNVAWLALWKVRDDAGVAGLGLQLLLTMMRELSAACFGVVGINPTHPPMYRALRYVSDELTQYLLLRPDAPTVLTHRPDDFVIPPGAPGAAQLRLLDAAALAQLDVSAIDDGQIPAKSARHFHTRFLEHPYYTYRVYAVVRADKPVALLAARRAEHAGVGALRLVDFWGDIAHLGQCGDALRAELAELECEYADLCAALPDDAPLAEAGFFALDPDGAFIAPNYFEPFEQRNVRIRYAFKGEAAPSIFRADGDQDRPNQLSAENM</sequence>
<dbReference type="Proteomes" id="UP000194003">
    <property type="component" value="Unassembled WGS sequence"/>
</dbReference>
<dbReference type="OrthoDB" id="5570877at2"/>
<dbReference type="EMBL" id="LVJN01000015">
    <property type="protein sequence ID" value="OSM06781.1"/>
    <property type="molecule type" value="Genomic_DNA"/>
</dbReference>
<name>A0A1Y2K7R1_9PROT</name>
<dbReference type="STRING" id="1434232.MAIT1_00357"/>
<dbReference type="SUPFAM" id="SSF55729">
    <property type="entry name" value="Acyl-CoA N-acyltransferases (Nat)"/>
    <property type="match status" value="1"/>
</dbReference>
<evidence type="ECO:0000313" key="2">
    <source>
        <dbReference type="Proteomes" id="UP000194003"/>
    </source>
</evidence>
<reference evidence="1 2" key="1">
    <citation type="journal article" date="2016" name="BMC Genomics">
        <title>Combined genomic and structural analyses of a cultured magnetotactic bacterium reveals its niche adaptation to a dynamic environment.</title>
        <authorList>
            <person name="Araujo A.C."/>
            <person name="Morillo V."/>
            <person name="Cypriano J."/>
            <person name="Teixeira L.C."/>
            <person name="Leao P."/>
            <person name="Lyra S."/>
            <person name="Almeida L.G."/>
            <person name="Bazylinski D.A."/>
            <person name="Vasconcellos A.T."/>
            <person name="Abreu F."/>
            <person name="Lins U."/>
        </authorList>
    </citation>
    <scope>NUCLEOTIDE SEQUENCE [LARGE SCALE GENOMIC DNA]</scope>
    <source>
        <strain evidence="1 2">IT-1</strain>
    </source>
</reference>
<evidence type="ECO:0008006" key="3">
    <source>
        <dbReference type="Google" id="ProtNLM"/>
    </source>
</evidence>
<evidence type="ECO:0000313" key="1">
    <source>
        <dbReference type="EMBL" id="OSM06781.1"/>
    </source>
</evidence>
<dbReference type="RefSeq" id="WP_085440461.1">
    <property type="nucleotide sequence ID" value="NZ_LVJN01000015.1"/>
</dbReference>
<dbReference type="Gene3D" id="3.40.630.30">
    <property type="match status" value="1"/>
</dbReference>
<comment type="caution">
    <text evidence="1">The sequence shown here is derived from an EMBL/GenBank/DDBJ whole genome shotgun (WGS) entry which is preliminary data.</text>
</comment>
<organism evidence="1 2">
    <name type="scientific">Magnetofaba australis IT-1</name>
    <dbReference type="NCBI Taxonomy" id="1434232"/>
    <lineage>
        <taxon>Bacteria</taxon>
        <taxon>Pseudomonadati</taxon>
        <taxon>Pseudomonadota</taxon>
        <taxon>Magnetococcia</taxon>
        <taxon>Magnetococcales</taxon>
        <taxon>Magnetococcaceae</taxon>
        <taxon>Magnetofaba</taxon>
    </lineage>
</organism>
<proteinExistence type="predicted"/>